<comment type="subcellular location">
    <subcellularLocation>
        <location evidence="1">Nucleus</location>
    </subcellularLocation>
</comment>
<dbReference type="PRINTS" id="PR00320">
    <property type="entry name" value="GPROTEINBRPT"/>
</dbReference>
<dbReference type="PROSITE" id="PS00678">
    <property type="entry name" value="WD_REPEATS_1"/>
    <property type="match status" value="1"/>
</dbReference>
<keyword evidence="8" id="KW-1185">Reference proteome</keyword>
<dbReference type="Proteomes" id="UP000054843">
    <property type="component" value="Unassembled WGS sequence"/>
</dbReference>
<name>A0A0V1MIQ4_9BILA</name>
<proteinExistence type="predicted"/>
<dbReference type="CDD" id="cd00200">
    <property type="entry name" value="WD40"/>
    <property type="match status" value="1"/>
</dbReference>
<keyword evidence="4" id="KW-0539">Nucleus</keyword>
<evidence type="ECO:0000313" key="8">
    <source>
        <dbReference type="Proteomes" id="UP000054843"/>
    </source>
</evidence>
<dbReference type="GO" id="GO:0032040">
    <property type="term" value="C:small-subunit processome"/>
    <property type="evidence" value="ECO:0007669"/>
    <property type="project" value="TreeGrafter"/>
</dbReference>
<feature type="repeat" description="WD" evidence="5">
    <location>
        <begin position="206"/>
        <end position="247"/>
    </location>
</feature>
<evidence type="ECO:0000256" key="2">
    <source>
        <dbReference type="ARBA" id="ARBA00022574"/>
    </source>
</evidence>
<feature type="region of interest" description="Disordered" evidence="6">
    <location>
        <begin position="60"/>
        <end position="92"/>
    </location>
</feature>
<dbReference type="AlphaFoldDB" id="A0A0V1MIQ4"/>
<dbReference type="InterPro" id="IPR019775">
    <property type="entry name" value="WD40_repeat_CS"/>
</dbReference>
<evidence type="ECO:0000256" key="4">
    <source>
        <dbReference type="ARBA" id="ARBA00023242"/>
    </source>
</evidence>
<dbReference type="SUPFAM" id="SSF50978">
    <property type="entry name" value="WD40 repeat-like"/>
    <property type="match status" value="1"/>
</dbReference>
<dbReference type="PROSITE" id="PS50294">
    <property type="entry name" value="WD_REPEATS_REGION"/>
    <property type="match status" value="3"/>
</dbReference>
<evidence type="ECO:0000256" key="6">
    <source>
        <dbReference type="SAM" id="MobiDB-lite"/>
    </source>
</evidence>
<dbReference type="Pfam" id="PF00400">
    <property type="entry name" value="WD40"/>
    <property type="match status" value="5"/>
</dbReference>
<dbReference type="STRING" id="268474.A0A0V1MIQ4"/>
<dbReference type="FunFam" id="2.130.10.10:FF:000509">
    <property type="entry name" value="U3 small nucleolar RNA-interacting protein"/>
    <property type="match status" value="1"/>
</dbReference>
<evidence type="ECO:0000256" key="1">
    <source>
        <dbReference type="ARBA" id="ARBA00004123"/>
    </source>
</evidence>
<dbReference type="InterPro" id="IPR020472">
    <property type="entry name" value="WD40_PAC1"/>
</dbReference>
<dbReference type="GO" id="GO:0034511">
    <property type="term" value="F:U3 snoRNA binding"/>
    <property type="evidence" value="ECO:0007669"/>
    <property type="project" value="InterPro"/>
</dbReference>
<evidence type="ECO:0000313" key="7">
    <source>
        <dbReference type="EMBL" id="KRZ71761.1"/>
    </source>
</evidence>
<dbReference type="PANTHER" id="PTHR19865:SF0">
    <property type="entry name" value="U3 SMALL NUCLEOLAR RNA-INTERACTING PROTEIN 2"/>
    <property type="match status" value="1"/>
</dbReference>
<protein>
    <submittedName>
        <fullName evidence="7">U3 small nucleolar RNA-interacting protein 2</fullName>
    </submittedName>
</protein>
<reference evidence="7 8" key="1">
    <citation type="submission" date="2015-01" db="EMBL/GenBank/DDBJ databases">
        <title>Evolution of Trichinella species and genotypes.</title>
        <authorList>
            <person name="Korhonen P.K."/>
            <person name="Edoardo P."/>
            <person name="Giuseppe L.R."/>
            <person name="Gasser R.B."/>
        </authorList>
    </citation>
    <scope>NUCLEOTIDE SEQUENCE [LARGE SCALE GENOMIC DNA]</scope>
    <source>
        <strain evidence="7">ISS1980</strain>
    </source>
</reference>
<feature type="compositionally biased region" description="Acidic residues" evidence="6">
    <location>
        <begin position="69"/>
        <end position="80"/>
    </location>
</feature>
<feature type="repeat" description="WD" evidence="5">
    <location>
        <begin position="290"/>
        <end position="331"/>
    </location>
</feature>
<keyword evidence="3" id="KW-0677">Repeat</keyword>
<dbReference type="EMBL" id="JYDO01000090">
    <property type="protein sequence ID" value="KRZ71761.1"/>
    <property type="molecule type" value="Genomic_DNA"/>
</dbReference>
<evidence type="ECO:0000256" key="3">
    <source>
        <dbReference type="ARBA" id="ARBA00022737"/>
    </source>
</evidence>
<evidence type="ECO:0000256" key="5">
    <source>
        <dbReference type="PROSITE-ProRule" id="PRU00221"/>
    </source>
</evidence>
<dbReference type="SMART" id="SM00320">
    <property type="entry name" value="WD40"/>
    <property type="match status" value="6"/>
</dbReference>
<sequence>MKYGNLLADGITVSLQGKLKCQSSVLFKKWGLKLKIIGNSSMVGEKRNFHKRKSMISNRNKGKWRSEEISSDLDSNEETETNALNAESDEETAHEKRYRLAKQYLNEVEREEREKADDKIIDREAVGHRLQEDAIDEFYPPQKSIVDNLNLPSQDTFRFLRGHKLSPTCCILSPDGCRIVSGSKDGTIIQWDTETGEKLHVIDTKNRAGHRSVSCLAVSSDQKFLCSGGPEKKLRVWDFETMRHLKTFTGHTGAINGVAIRNGYNQVFSCSSDKCVRVWDLTQMGFVDYLPGHSSAVMDIDCLARERAITCGGSDRTVRIWKVAEDSQVVFSDRSGCGSTECVKLINENHFVTGADNNTISLWSVFKKNALYVKNNAHDSTGASCTDRWISALATFRHTDLVISGSCDGTLRFWKCADNLTSLKLKFVLPVTGFINRISCASEANMVAAAVGQEHRSGRWWRIPEARNSILVFPLSFDL</sequence>
<dbReference type="OrthoDB" id="189968at2759"/>
<dbReference type="PANTHER" id="PTHR19865">
    <property type="entry name" value="U3 SMALL NUCLEOLAR RNA INTERACTING PROTEIN 2"/>
    <property type="match status" value="1"/>
</dbReference>
<organism evidence="7 8">
    <name type="scientific">Trichinella papuae</name>
    <dbReference type="NCBI Taxonomy" id="268474"/>
    <lineage>
        <taxon>Eukaryota</taxon>
        <taxon>Metazoa</taxon>
        <taxon>Ecdysozoa</taxon>
        <taxon>Nematoda</taxon>
        <taxon>Enoplea</taxon>
        <taxon>Dorylaimia</taxon>
        <taxon>Trichinellida</taxon>
        <taxon>Trichinellidae</taxon>
        <taxon>Trichinella</taxon>
    </lineage>
</organism>
<feature type="repeat" description="WD" evidence="5">
    <location>
        <begin position="160"/>
        <end position="201"/>
    </location>
</feature>
<dbReference type="Gene3D" id="2.130.10.10">
    <property type="entry name" value="YVTN repeat-like/Quinoprotein amine dehydrogenase"/>
    <property type="match status" value="1"/>
</dbReference>
<dbReference type="InterPro" id="IPR015943">
    <property type="entry name" value="WD40/YVTN_repeat-like_dom_sf"/>
</dbReference>
<accession>A0A0V1MIQ4</accession>
<keyword evidence="2 5" id="KW-0853">WD repeat</keyword>
<dbReference type="PROSITE" id="PS50082">
    <property type="entry name" value="WD_REPEATS_2"/>
    <property type="match status" value="4"/>
</dbReference>
<dbReference type="InterPro" id="IPR001680">
    <property type="entry name" value="WD40_rpt"/>
</dbReference>
<gene>
    <name evidence="7" type="primary">Rrp9</name>
    <name evidence="7" type="ORF">T10_2859</name>
</gene>
<dbReference type="InterPro" id="IPR039241">
    <property type="entry name" value="Rrp9-like"/>
</dbReference>
<comment type="caution">
    <text evidence="7">The sequence shown here is derived from an EMBL/GenBank/DDBJ whole genome shotgun (WGS) entry which is preliminary data.</text>
</comment>
<dbReference type="InterPro" id="IPR036322">
    <property type="entry name" value="WD40_repeat_dom_sf"/>
</dbReference>
<feature type="repeat" description="WD" evidence="5">
    <location>
        <begin position="248"/>
        <end position="281"/>
    </location>
</feature>